<evidence type="ECO:0000313" key="1">
    <source>
        <dbReference type="EMBL" id="RJP74413.1"/>
    </source>
</evidence>
<reference evidence="1 2" key="1">
    <citation type="journal article" date="2017" name="ISME J.">
        <title>Energy and carbon metabolisms in a deep terrestrial subsurface fluid microbial community.</title>
        <authorList>
            <person name="Momper L."/>
            <person name="Jungbluth S.P."/>
            <person name="Lee M.D."/>
            <person name="Amend J.P."/>
        </authorList>
    </citation>
    <scope>NUCLEOTIDE SEQUENCE [LARGE SCALE GENOMIC DNA]</scope>
    <source>
        <strain evidence="1">SURF_17</strain>
    </source>
</reference>
<feature type="non-terminal residue" evidence="1">
    <location>
        <position position="1"/>
    </location>
</feature>
<sequence length="95" mass="11264">SATSNMRTLMANRNIPTQARRVLGMNNSPFDLVYRIALVLFFLPQSECKNHPQDCERKELQVNKNLAIIQWEEVNRRKTYCKCYDRSNFFSELFT</sequence>
<gene>
    <name evidence="1" type="ORF">C4532_02395</name>
</gene>
<organism evidence="1 2">
    <name type="scientific">Candidatus Abyssobacteria bacterium SURF_17</name>
    <dbReference type="NCBI Taxonomy" id="2093361"/>
    <lineage>
        <taxon>Bacteria</taxon>
        <taxon>Pseudomonadati</taxon>
        <taxon>Candidatus Hydrogenedentota</taxon>
        <taxon>Candidatus Abyssobacteria</taxon>
    </lineage>
</organism>
<proteinExistence type="predicted"/>
<protein>
    <submittedName>
        <fullName evidence="1">Uncharacterized protein</fullName>
    </submittedName>
</protein>
<dbReference type="Proteomes" id="UP000285961">
    <property type="component" value="Unassembled WGS sequence"/>
</dbReference>
<evidence type="ECO:0000313" key="2">
    <source>
        <dbReference type="Proteomes" id="UP000285961"/>
    </source>
</evidence>
<dbReference type="AlphaFoldDB" id="A0A419F7N1"/>
<accession>A0A419F7N1</accession>
<dbReference type="EMBL" id="QZKI01000015">
    <property type="protein sequence ID" value="RJP74413.1"/>
    <property type="molecule type" value="Genomic_DNA"/>
</dbReference>
<name>A0A419F7N1_9BACT</name>
<comment type="caution">
    <text evidence="1">The sequence shown here is derived from an EMBL/GenBank/DDBJ whole genome shotgun (WGS) entry which is preliminary data.</text>
</comment>